<dbReference type="InterPro" id="IPR001940">
    <property type="entry name" value="Peptidase_S1C"/>
</dbReference>
<evidence type="ECO:0000256" key="4">
    <source>
        <dbReference type="SAM" id="MobiDB-lite"/>
    </source>
</evidence>
<sequence length="413" mass="43679">MRNQVHDESQPLNPQNHNHAHWKKAAASLSLVLLGSGMTLAGGYLAGNQQQLAQKASNLAVSRVDAAPPLPNNADPNFVTQVVQRVGPAVVRIESSRTVTSRLPAEFNDPFFRRFFGSQLPQPQQRVERGTGSGFIINSNGNILTNAHVVDGADTVRVILTDGRSFQGKVLGTDKLTDVAVVKIQANNLPTITVGNSDQLQPGQWAIAIGNPLGLDNTVTTGIISATGRTSNQIGAPDRRVEYIQTDAAINPGNSGGPLLNYRGEVVGMNTAIIQGAQGLGFAIPIKTAQRISEQLISTGQVKHAYLGIQMVGLTPQIKDSINSDPNSGLSVDTDKGVLVVKVMPNSPAAKAGLRAGDVIQKLNGQAVSDASNVQRAVENTGVGKQLQMELWRNGRNINLGVQTGAFPVGQVE</sequence>
<dbReference type="PANTHER" id="PTHR22939">
    <property type="entry name" value="SERINE PROTEASE FAMILY S1C HTRA-RELATED"/>
    <property type="match status" value="1"/>
</dbReference>
<dbReference type="Proteomes" id="UP000661112">
    <property type="component" value="Unassembled WGS sequence"/>
</dbReference>
<feature type="domain" description="PDZ" evidence="6">
    <location>
        <begin position="311"/>
        <end position="395"/>
    </location>
</feature>
<comment type="similarity">
    <text evidence="1">Belongs to the peptidase S1C family.</text>
</comment>
<gene>
    <name evidence="7" type="ORF">H6G83_17510</name>
</gene>
<organism evidence="7 8">
    <name type="scientific">Anabaena azotica FACHB-119</name>
    <dbReference type="NCBI Taxonomy" id="947527"/>
    <lineage>
        <taxon>Bacteria</taxon>
        <taxon>Bacillati</taxon>
        <taxon>Cyanobacteriota</taxon>
        <taxon>Cyanophyceae</taxon>
        <taxon>Nostocales</taxon>
        <taxon>Nostocaceae</taxon>
        <taxon>Anabaena</taxon>
        <taxon>Anabaena azotica</taxon>
    </lineage>
</organism>
<keyword evidence="8" id="KW-1185">Reference proteome</keyword>
<comment type="caution">
    <text evidence="7">The sequence shown here is derived from an EMBL/GenBank/DDBJ whole genome shotgun (WGS) entry which is preliminary data.</text>
</comment>
<dbReference type="Pfam" id="PF13180">
    <property type="entry name" value="PDZ_2"/>
    <property type="match status" value="1"/>
</dbReference>
<dbReference type="NCBIfam" id="NF041521">
    <property type="entry name" value="HhoA_HhoB_HtrA"/>
    <property type="match status" value="1"/>
</dbReference>
<dbReference type="Gene3D" id="2.30.42.10">
    <property type="match status" value="1"/>
</dbReference>
<feature type="region of interest" description="Disordered" evidence="4">
    <location>
        <begin position="1"/>
        <end position="21"/>
    </location>
</feature>
<dbReference type="InterPro" id="IPR048172">
    <property type="entry name" value="HhoA_HhoB_HtrA-like"/>
</dbReference>
<dbReference type="Pfam" id="PF13365">
    <property type="entry name" value="Trypsin_2"/>
    <property type="match status" value="1"/>
</dbReference>
<keyword evidence="5" id="KW-0812">Transmembrane</keyword>
<name>A0ABR8D7Z9_9NOST</name>
<dbReference type="PANTHER" id="PTHR22939:SF129">
    <property type="entry name" value="SERINE PROTEASE HTRA2, MITOCHONDRIAL"/>
    <property type="match status" value="1"/>
</dbReference>
<dbReference type="InterPro" id="IPR036034">
    <property type="entry name" value="PDZ_sf"/>
</dbReference>
<evidence type="ECO:0000313" key="8">
    <source>
        <dbReference type="Proteomes" id="UP000661112"/>
    </source>
</evidence>
<dbReference type="EMBL" id="JACJSG010000023">
    <property type="protein sequence ID" value="MBD2502387.1"/>
    <property type="molecule type" value="Genomic_DNA"/>
</dbReference>
<keyword evidence="5" id="KW-1133">Transmembrane helix</keyword>
<dbReference type="PROSITE" id="PS50106">
    <property type="entry name" value="PDZ"/>
    <property type="match status" value="1"/>
</dbReference>
<dbReference type="SMART" id="SM00228">
    <property type="entry name" value="PDZ"/>
    <property type="match status" value="1"/>
</dbReference>
<evidence type="ECO:0000256" key="5">
    <source>
        <dbReference type="SAM" id="Phobius"/>
    </source>
</evidence>
<feature type="transmembrane region" description="Helical" evidence="5">
    <location>
        <begin position="25"/>
        <end position="46"/>
    </location>
</feature>
<dbReference type="RefSeq" id="WP_190474603.1">
    <property type="nucleotide sequence ID" value="NZ_JACJSG010000023.1"/>
</dbReference>
<dbReference type="PRINTS" id="PR00834">
    <property type="entry name" value="PROTEASES2C"/>
</dbReference>
<dbReference type="InterPro" id="IPR043504">
    <property type="entry name" value="Peptidase_S1_PA_chymotrypsin"/>
</dbReference>
<dbReference type="InterPro" id="IPR009003">
    <property type="entry name" value="Peptidase_S1_PA"/>
</dbReference>
<evidence type="ECO:0000256" key="3">
    <source>
        <dbReference type="ARBA" id="ARBA00022801"/>
    </source>
</evidence>
<dbReference type="SUPFAM" id="SSF50156">
    <property type="entry name" value="PDZ domain-like"/>
    <property type="match status" value="1"/>
</dbReference>
<keyword evidence="2" id="KW-0645">Protease</keyword>
<protein>
    <submittedName>
        <fullName evidence="7">Trypsin-like peptidase domain-containing protein</fullName>
    </submittedName>
</protein>
<accession>A0ABR8D7Z9</accession>
<evidence type="ECO:0000259" key="6">
    <source>
        <dbReference type="PROSITE" id="PS50106"/>
    </source>
</evidence>
<proteinExistence type="inferred from homology"/>
<dbReference type="SUPFAM" id="SSF50494">
    <property type="entry name" value="Trypsin-like serine proteases"/>
    <property type="match status" value="1"/>
</dbReference>
<evidence type="ECO:0000313" key="7">
    <source>
        <dbReference type="EMBL" id="MBD2502387.1"/>
    </source>
</evidence>
<dbReference type="InterPro" id="IPR001478">
    <property type="entry name" value="PDZ"/>
</dbReference>
<evidence type="ECO:0000256" key="2">
    <source>
        <dbReference type="ARBA" id="ARBA00022670"/>
    </source>
</evidence>
<dbReference type="Gene3D" id="2.40.10.10">
    <property type="entry name" value="Trypsin-like serine proteases"/>
    <property type="match status" value="2"/>
</dbReference>
<keyword evidence="5" id="KW-0472">Membrane</keyword>
<reference evidence="7 8" key="1">
    <citation type="journal article" date="2020" name="ISME J.">
        <title>Comparative genomics reveals insights into cyanobacterial evolution and habitat adaptation.</title>
        <authorList>
            <person name="Chen M.Y."/>
            <person name="Teng W.K."/>
            <person name="Zhao L."/>
            <person name="Hu C.X."/>
            <person name="Zhou Y.K."/>
            <person name="Han B.P."/>
            <person name="Song L.R."/>
            <person name="Shu W.S."/>
        </authorList>
    </citation>
    <scope>NUCLEOTIDE SEQUENCE [LARGE SCALE GENOMIC DNA]</scope>
    <source>
        <strain evidence="7 8">FACHB-119</strain>
    </source>
</reference>
<keyword evidence="3" id="KW-0378">Hydrolase</keyword>
<evidence type="ECO:0000256" key="1">
    <source>
        <dbReference type="ARBA" id="ARBA00010541"/>
    </source>
</evidence>